<reference evidence="7 8" key="1">
    <citation type="journal article" date="2012" name="Nat. Biotechnol.">
        <title>Draft genome sequence of pigeonpea (Cajanus cajan), an orphan legume crop of resource-poor farmers.</title>
        <authorList>
            <person name="Varshney R.K."/>
            <person name="Chen W."/>
            <person name="Li Y."/>
            <person name="Bharti A.K."/>
            <person name="Saxena R.K."/>
            <person name="Schlueter J.A."/>
            <person name="Donoghue M.T."/>
            <person name="Azam S."/>
            <person name="Fan G."/>
            <person name="Whaley A.M."/>
            <person name="Farmer A.D."/>
            <person name="Sheridan J."/>
            <person name="Iwata A."/>
            <person name="Tuteja R."/>
            <person name="Penmetsa R.V."/>
            <person name="Wu W."/>
            <person name="Upadhyaya H.D."/>
            <person name="Yang S.P."/>
            <person name="Shah T."/>
            <person name="Saxena K.B."/>
            <person name="Michael T."/>
            <person name="McCombie W.R."/>
            <person name="Yang B."/>
            <person name="Zhang G."/>
            <person name="Yang H."/>
            <person name="Wang J."/>
            <person name="Spillane C."/>
            <person name="Cook D.R."/>
            <person name="May G.D."/>
            <person name="Xu X."/>
            <person name="Jackson S.A."/>
        </authorList>
    </citation>
    <scope>NUCLEOTIDE SEQUENCE [LARGE SCALE GENOMIC DNA]</scope>
    <source>
        <strain evidence="8">cv. Asha</strain>
    </source>
</reference>
<dbReference type="Pfam" id="PF12906">
    <property type="entry name" value="RINGv"/>
    <property type="match status" value="1"/>
</dbReference>
<dbReference type="SMART" id="SM00744">
    <property type="entry name" value="RINGv"/>
    <property type="match status" value="1"/>
</dbReference>
<protein>
    <recommendedName>
        <fullName evidence="6">RING-CH-type domain-containing protein</fullName>
    </recommendedName>
</protein>
<keyword evidence="5" id="KW-1133">Transmembrane helix</keyword>
<evidence type="ECO:0000313" key="7">
    <source>
        <dbReference type="EMBL" id="KYP62831.1"/>
    </source>
</evidence>
<feature type="transmembrane region" description="Helical" evidence="5">
    <location>
        <begin position="382"/>
        <end position="405"/>
    </location>
</feature>
<dbReference type="CDD" id="cd16495">
    <property type="entry name" value="RING_CH-C4HC3_MARCH"/>
    <property type="match status" value="1"/>
</dbReference>
<evidence type="ECO:0000256" key="5">
    <source>
        <dbReference type="SAM" id="Phobius"/>
    </source>
</evidence>
<evidence type="ECO:0000256" key="3">
    <source>
        <dbReference type="ARBA" id="ARBA00022833"/>
    </source>
</evidence>
<keyword evidence="1" id="KW-0479">Metal-binding</keyword>
<dbReference type="SUPFAM" id="SSF57850">
    <property type="entry name" value="RING/U-box"/>
    <property type="match status" value="1"/>
</dbReference>
<evidence type="ECO:0000313" key="8">
    <source>
        <dbReference type="Proteomes" id="UP000075243"/>
    </source>
</evidence>
<sequence>MQAAQASATDAAPEISHQAVPLQNKEISDSGPAGRHPDISLQVPPRPIGFGSTSGGRVLDHSQSFTKGISSSRDFLRALSFKRKGNVADGERSCLLNSDPKSAEDGPNMASISEIAWKRCTSLPVTPASNLSPSVSTPISARTYNEQTKPHKDVDRSKVSRSLSVPGRNVVIVRSVSFSTRTEHEQQDANDDQITPAPVEVTSDEEIPEEEAVCRICFDVCDERNTLKMECSCKGDLRLVHEECAIKWFSTKGDKKCDVCGQEVQNLPVTLLRVTSSVQRQNRQQGQQNVHPESISAWQDFVVLVLISTICYFFFLEQLLLPELKTQAIIIAAPFAFTLGLLASIFAVILAIKEYIWTYAALEFAFVALDVHVFYTMLHLTAVYAILLSSVFGFGVAMGINYAYIQYATWRLQVFHDDNPV</sequence>
<evidence type="ECO:0000259" key="6">
    <source>
        <dbReference type="PROSITE" id="PS51292"/>
    </source>
</evidence>
<feature type="transmembrane region" description="Helical" evidence="5">
    <location>
        <begin position="328"/>
        <end position="350"/>
    </location>
</feature>
<dbReference type="AlphaFoldDB" id="A0A151T732"/>
<proteinExistence type="predicted"/>
<gene>
    <name evidence="7" type="ORF">KK1_017386</name>
</gene>
<feature type="compositionally biased region" description="Low complexity" evidence="4">
    <location>
        <begin position="1"/>
        <end position="12"/>
    </location>
</feature>
<feature type="domain" description="RING-CH-type" evidence="6">
    <location>
        <begin position="206"/>
        <end position="267"/>
    </location>
</feature>
<dbReference type="Gene3D" id="3.30.40.10">
    <property type="entry name" value="Zinc/RING finger domain, C3HC4 (zinc finger)"/>
    <property type="match status" value="1"/>
</dbReference>
<dbReference type="InterPro" id="IPR013083">
    <property type="entry name" value="Znf_RING/FYVE/PHD"/>
</dbReference>
<dbReference type="Gramene" id="C.cajan_16885.t">
    <property type="protein sequence ID" value="C.cajan_16885.t"/>
    <property type="gene ID" value="C.cajan_16885"/>
</dbReference>
<keyword evidence="3" id="KW-0862">Zinc</keyword>
<feature type="transmembrane region" description="Helical" evidence="5">
    <location>
        <begin position="356"/>
        <end position="375"/>
    </location>
</feature>
<accession>A0A151T732</accession>
<name>A0A151T732_CAJCA</name>
<feature type="region of interest" description="Disordered" evidence="4">
    <location>
        <begin position="1"/>
        <end position="62"/>
    </location>
</feature>
<keyword evidence="5" id="KW-0472">Membrane</keyword>
<organism evidence="7 8">
    <name type="scientific">Cajanus cajan</name>
    <name type="common">Pigeon pea</name>
    <name type="synonym">Cajanus indicus</name>
    <dbReference type="NCBI Taxonomy" id="3821"/>
    <lineage>
        <taxon>Eukaryota</taxon>
        <taxon>Viridiplantae</taxon>
        <taxon>Streptophyta</taxon>
        <taxon>Embryophyta</taxon>
        <taxon>Tracheophyta</taxon>
        <taxon>Spermatophyta</taxon>
        <taxon>Magnoliopsida</taxon>
        <taxon>eudicotyledons</taxon>
        <taxon>Gunneridae</taxon>
        <taxon>Pentapetalae</taxon>
        <taxon>rosids</taxon>
        <taxon>fabids</taxon>
        <taxon>Fabales</taxon>
        <taxon>Fabaceae</taxon>
        <taxon>Papilionoideae</taxon>
        <taxon>50 kb inversion clade</taxon>
        <taxon>NPAAA clade</taxon>
        <taxon>indigoferoid/millettioid clade</taxon>
        <taxon>Phaseoleae</taxon>
        <taxon>Cajanus</taxon>
    </lineage>
</organism>
<dbReference type="PANTHER" id="PTHR46158">
    <property type="entry name" value="OS02G0165000 PROTEIN"/>
    <property type="match status" value="1"/>
</dbReference>
<dbReference type="OrthoDB" id="435038at2759"/>
<dbReference type="EMBL" id="CM003610">
    <property type="protein sequence ID" value="KYP62831.1"/>
    <property type="molecule type" value="Genomic_DNA"/>
</dbReference>
<dbReference type="InterPro" id="IPR011016">
    <property type="entry name" value="Znf_RING-CH"/>
</dbReference>
<keyword evidence="8" id="KW-1185">Reference proteome</keyword>
<dbReference type="Proteomes" id="UP000075243">
    <property type="component" value="Chromosome 8"/>
</dbReference>
<keyword evidence="2" id="KW-0863">Zinc-finger</keyword>
<feature type="transmembrane region" description="Helical" evidence="5">
    <location>
        <begin position="297"/>
        <end position="316"/>
    </location>
</feature>
<dbReference type="GO" id="GO:0008270">
    <property type="term" value="F:zinc ion binding"/>
    <property type="evidence" value="ECO:0007669"/>
    <property type="project" value="UniProtKB-KW"/>
</dbReference>
<dbReference type="STRING" id="3821.A0A151T732"/>
<dbReference type="OMA" id="DSMHPPV"/>
<dbReference type="PROSITE" id="PS51292">
    <property type="entry name" value="ZF_RING_CH"/>
    <property type="match status" value="1"/>
</dbReference>
<evidence type="ECO:0000256" key="4">
    <source>
        <dbReference type="SAM" id="MobiDB-lite"/>
    </source>
</evidence>
<keyword evidence="5" id="KW-0812">Transmembrane</keyword>
<evidence type="ECO:0000256" key="2">
    <source>
        <dbReference type="ARBA" id="ARBA00022771"/>
    </source>
</evidence>
<evidence type="ECO:0000256" key="1">
    <source>
        <dbReference type="ARBA" id="ARBA00022723"/>
    </source>
</evidence>
<dbReference type="PANTHER" id="PTHR46158:SF11">
    <property type="entry name" value="ZINC FINGER PROTEIN"/>
    <property type="match status" value="1"/>
</dbReference>